<evidence type="ECO:0000313" key="4">
    <source>
        <dbReference type="EMBL" id="TRM59201.1"/>
    </source>
</evidence>
<protein>
    <recommendedName>
        <fullName evidence="3">DUF6535 domain-containing protein</fullName>
    </recommendedName>
</protein>
<feature type="transmembrane region" description="Helical" evidence="2">
    <location>
        <begin position="181"/>
        <end position="199"/>
    </location>
</feature>
<keyword evidence="2" id="KW-0812">Transmembrane</keyword>
<evidence type="ECO:0000256" key="1">
    <source>
        <dbReference type="SAM" id="MobiDB-lite"/>
    </source>
</evidence>
<feature type="domain" description="DUF6535" evidence="3">
    <location>
        <begin position="3"/>
        <end position="126"/>
    </location>
</feature>
<keyword evidence="2" id="KW-1133">Transmembrane helix</keyword>
<feature type="transmembrane region" description="Helical" evidence="2">
    <location>
        <begin position="132"/>
        <end position="160"/>
    </location>
</feature>
<organism evidence="4 5">
    <name type="scientific">Schizophyllum amplum</name>
    <dbReference type="NCBI Taxonomy" id="97359"/>
    <lineage>
        <taxon>Eukaryota</taxon>
        <taxon>Fungi</taxon>
        <taxon>Dikarya</taxon>
        <taxon>Basidiomycota</taxon>
        <taxon>Agaricomycotina</taxon>
        <taxon>Agaricomycetes</taxon>
        <taxon>Agaricomycetidae</taxon>
        <taxon>Agaricales</taxon>
        <taxon>Schizophyllaceae</taxon>
        <taxon>Schizophyllum</taxon>
    </lineage>
</organism>
<evidence type="ECO:0000256" key="2">
    <source>
        <dbReference type="SAM" id="Phobius"/>
    </source>
</evidence>
<dbReference type="EMBL" id="VDMD01000029">
    <property type="protein sequence ID" value="TRM59201.1"/>
    <property type="molecule type" value="Genomic_DNA"/>
</dbReference>
<dbReference type="OrthoDB" id="3219854at2759"/>
<reference evidence="4 5" key="1">
    <citation type="journal article" date="2019" name="New Phytol.">
        <title>Comparative genomics reveals unique wood-decay strategies and fruiting body development in the Schizophyllaceae.</title>
        <authorList>
            <person name="Almasi E."/>
            <person name="Sahu N."/>
            <person name="Krizsan K."/>
            <person name="Balint B."/>
            <person name="Kovacs G.M."/>
            <person name="Kiss B."/>
            <person name="Cseklye J."/>
            <person name="Drula E."/>
            <person name="Henrissat B."/>
            <person name="Nagy I."/>
            <person name="Chovatia M."/>
            <person name="Adam C."/>
            <person name="LaButti K."/>
            <person name="Lipzen A."/>
            <person name="Riley R."/>
            <person name="Grigoriev I.V."/>
            <person name="Nagy L.G."/>
        </authorList>
    </citation>
    <scope>NUCLEOTIDE SEQUENCE [LARGE SCALE GENOMIC DNA]</scope>
    <source>
        <strain evidence="4 5">NL-1724</strain>
    </source>
</reference>
<feature type="compositionally biased region" description="Basic and acidic residues" evidence="1">
    <location>
        <begin position="870"/>
        <end position="888"/>
    </location>
</feature>
<name>A0A550C320_9AGAR</name>
<dbReference type="Pfam" id="PF20153">
    <property type="entry name" value="DUF6535"/>
    <property type="match status" value="1"/>
</dbReference>
<evidence type="ECO:0000313" key="5">
    <source>
        <dbReference type="Proteomes" id="UP000320762"/>
    </source>
</evidence>
<feature type="compositionally biased region" description="Polar residues" evidence="1">
    <location>
        <begin position="757"/>
        <end position="767"/>
    </location>
</feature>
<keyword evidence="5" id="KW-1185">Reference proteome</keyword>
<dbReference type="STRING" id="97359.A0A550C320"/>
<keyword evidence="2" id="KW-0472">Membrane</keyword>
<comment type="caution">
    <text evidence="4">The sequence shown here is derived from an EMBL/GenBank/DDBJ whole genome shotgun (WGS) entry which is preliminary data.</text>
</comment>
<dbReference type="InterPro" id="IPR045338">
    <property type="entry name" value="DUF6535"/>
</dbReference>
<dbReference type="Proteomes" id="UP000320762">
    <property type="component" value="Unassembled WGS sequence"/>
</dbReference>
<sequence>MEQPDDLTADYLRQILAILSNTTVSSVRAYSGRRSLPDSVVTLINGLWFSSLTMSLSSALIGIVSKQWLREYLRDAGRSHETNLAVRQIKYQGLTRWYVGAIITTIPLLLQGALFLFLVGVIYLLWYLQPAVAAVISVQGILIVSFFVATTVLPAAQFVFYESGRLHLHTTAQFPYKSAQAWLFLRMTLHIINFGAWIYHALAFMRGLRFGLVVPQWDLDWMRRRDESACQSNDEPTSVGLCLGFMELNFEHRLLREWMWNCLWSMRDNAANAKYVLQCARRVPKVKADFPSPEDVLAQDVIPLLDPGTESEMTTELIAHMLLDPRNEACVEHIIRMYNSLVLRGVEVIPDIVFDSLLNTVQDIPGNCSKETQTQLFFVAQDILRRSQHTEEIFSTFLDLISVIIAHLSRSEVHTSSGYAYAVEELSLALGSEVTDWLQRYPDPSNNWRDFKSRVLWSAKTAVMLARRLSCFESADETTAARRQFTPIYALFELVDAKLALIPPTTVPTWTPDHSDIDEFSRVKVSLALAYEALSYPDIDGSQGTMIHRPHIKNPRPMRVPFAAHSTRQKSAKCAGVRQEIRWDQREVVNSESTILEDSFVVSDSSALDDSAEFVHEPGPSRLSERPLMTSVGQVDAIGSSMESITGGVGNEPLTTIPLSRTVEGSFENGEAGGIIADSSRERSRTQESAVDSLRTGEPTARIRWTPGKSDMDEFARVKTSLAAACEASSDSDIEVPPGATIRLPHGLPNPRPRRVPSTSSMKSTARQRGVKGAGARRSRRWDEGGAQDDSTIVEDPSVASDSSKVDEHNTCTSLGASKQPKGPPSTLITDSIVAPQSGAAEGVASTSVIGPQSSQAGNGDFHYGQADDTVAHPSHEGSQTRDNLIRT</sequence>
<feature type="region of interest" description="Disordered" evidence="1">
    <location>
        <begin position="728"/>
        <end position="888"/>
    </location>
</feature>
<feature type="compositionally biased region" description="Polar residues" evidence="1">
    <location>
        <begin position="845"/>
        <end position="858"/>
    </location>
</feature>
<accession>A0A550C320</accession>
<dbReference type="AlphaFoldDB" id="A0A550C320"/>
<proteinExistence type="predicted"/>
<feature type="region of interest" description="Disordered" evidence="1">
    <location>
        <begin position="665"/>
        <end position="709"/>
    </location>
</feature>
<feature type="transmembrane region" description="Helical" evidence="2">
    <location>
        <begin position="40"/>
        <end position="64"/>
    </location>
</feature>
<evidence type="ECO:0000259" key="3">
    <source>
        <dbReference type="Pfam" id="PF20153"/>
    </source>
</evidence>
<gene>
    <name evidence="4" type="ORF">BD626DRAFT_508592</name>
</gene>
<feature type="transmembrane region" description="Helical" evidence="2">
    <location>
        <begin position="97"/>
        <end position="126"/>
    </location>
</feature>